<comment type="similarity">
    <text evidence="1">Belongs to the short-chain dehydrogenases/reductases (SDR) family.</text>
</comment>
<comment type="caution">
    <text evidence="3">The sequence shown here is derived from an EMBL/GenBank/DDBJ whole genome shotgun (WGS) entry which is preliminary data.</text>
</comment>
<dbReference type="CDD" id="cd05233">
    <property type="entry name" value="SDR_c"/>
    <property type="match status" value="1"/>
</dbReference>
<dbReference type="InterPro" id="IPR002347">
    <property type="entry name" value="SDR_fam"/>
</dbReference>
<evidence type="ECO:0000256" key="1">
    <source>
        <dbReference type="ARBA" id="ARBA00006484"/>
    </source>
</evidence>
<sequence length="255" mass="27754">MSYAIYPSLSDKVVVITGGGTGIGAAMVEAFSAQGACVHFLDVADEPSLALVEACRQTQYEPVYHRCDLRDIDALQRYFEAIAQAAGDVQILVNNAANDDRHDVGDVSAAYWDDRLAVNLRHQFFCAQAVVDGMRKQGAGAIVNLGSISWHLATPNLSVYMTAKAGIEGLTRGLARDLGEYGIRVNCVIPGAVRTPRQMKLWQSNESESELLGQQCLHARIEPEHVARMVLFLASDDAARCTGRDYFVDAGWYGA</sequence>
<dbReference type="Proteomes" id="UP000183529">
    <property type="component" value="Unassembled WGS sequence"/>
</dbReference>
<dbReference type="PANTHER" id="PTHR43639:SF1">
    <property type="entry name" value="SHORT-CHAIN DEHYDROGENASE_REDUCTASE FAMILY PROTEIN"/>
    <property type="match status" value="1"/>
</dbReference>
<accession>A0AAQ1JXG0</accession>
<dbReference type="SUPFAM" id="SSF51735">
    <property type="entry name" value="NAD(P)-binding Rossmann-fold domains"/>
    <property type="match status" value="1"/>
</dbReference>
<dbReference type="EMBL" id="FNZM01000021">
    <property type="protein sequence ID" value="SEK12049.1"/>
    <property type="molecule type" value="Genomic_DNA"/>
</dbReference>
<proteinExistence type="inferred from homology"/>
<dbReference type="PANTHER" id="PTHR43639">
    <property type="entry name" value="OXIDOREDUCTASE, SHORT-CHAIN DEHYDROGENASE/REDUCTASE FAMILY (AFU_ORTHOLOGUE AFUA_5G02870)"/>
    <property type="match status" value="1"/>
</dbReference>
<evidence type="ECO:0000313" key="4">
    <source>
        <dbReference type="Proteomes" id="UP000183529"/>
    </source>
</evidence>
<dbReference type="GO" id="GO:0016491">
    <property type="term" value="F:oxidoreductase activity"/>
    <property type="evidence" value="ECO:0007669"/>
    <property type="project" value="UniProtKB-KW"/>
</dbReference>
<keyword evidence="2" id="KW-0560">Oxidoreductase</keyword>
<dbReference type="PRINTS" id="PR00080">
    <property type="entry name" value="SDRFAMILY"/>
</dbReference>
<evidence type="ECO:0000313" key="3">
    <source>
        <dbReference type="EMBL" id="SEK12049.1"/>
    </source>
</evidence>
<dbReference type="Gene3D" id="3.40.50.720">
    <property type="entry name" value="NAD(P)-binding Rossmann-like Domain"/>
    <property type="match status" value="1"/>
</dbReference>
<evidence type="ECO:0000256" key="2">
    <source>
        <dbReference type="ARBA" id="ARBA00023002"/>
    </source>
</evidence>
<organism evidence="3 4">
    <name type="scientific">Paraburkholderia tropica</name>
    <dbReference type="NCBI Taxonomy" id="92647"/>
    <lineage>
        <taxon>Bacteria</taxon>
        <taxon>Pseudomonadati</taxon>
        <taxon>Pseudomonadota</taxon>
        <taxon>Betaproteobacteria</taxon>
        <taxon>Burkholderiales</taxon>
        <taxon>Burkholderiaceae</taxon>
        <taxon>Paraburkholderia</taxon>
    </lineage>
</organism>
<protein>
    <submittedName>
        <fullName evidence="3">D-xylose dehydrogenase</fullName>
    </submittedName>
</protein>
<dbReference type="Pfam" id="PF13561">
    <property type="entry name" value="adh_short_C2"/>
    <property type="match status" value="1"/>
</dbReference>
<dbReference type="InterPro" id="IPR036291">
    <property type="entry name" value="NAD(P)-bd_dom_sf"/>
</dbReference>
<name>A0AAQ1JXG0_9BURK</name>
<dbReference type="RefSeq" id="WP_074986850.1">
    <property type="nucleotide sequence ID" value="NZ_CADFGN010000016.1"/>
</dbReference>
<gene>
    <name evidence="3" type="ORF">SAMN05216550_12179</name>
</gene>
<dbReference type="FunFam" id="3.40.50.720:FF:000084">
    <property type="entry name" value="Short-chain dehydrogenase reductase"/>
    <property type="match status" value="1"/>
</dbReference>
<reference evidence="3 4" key="1">
    <citation type="submission" date="2016-10" db="EMBL/GenBank/DDBJ databases">
        <authorList>
            <person name="Varghese N."/>
            <person name="Submissions S."/>
        </authorList>
    </citation>
    <scope>NUCLEOTIDE SEQUENCE [LARGE SCALE GENOMIC DNA]</scope>
    <source>
        <strain evidence="3 4">LMG 22274</strain>
    </source>
</reference>
<dbReference type="PRINTS" id="PR00081">
    <property type="entry name" value="GDHRDH"/>
</dbReference>
<dbReference type="AlphaFoldDB" id="A0AAQ1JXG0"/>